<evidence type="ECO:0000256" key="4">
    <source>
        <dbReference type="ARBA" id="ARBA00022989"/>
    </source>
</evidence>
<evidence type="ECO:0000313" key="9">
    <source>
        <dbReference type="Proteomes" id="UP001432046"/>
    </source>
</evidence>
<evidence type="ECO:0000313" key="8">
    <source>
        <dbReference type="EMBL" id="WXC81811.1"/>
    </source>
</evidence>
<keyword evidence="9" id="KW-1185">Reference proteome</keyword>
<evidence type="ECO:0000259" key="7">
    <source>
        <dbReference type="PROSITE" id="PS50929"/>
    </source>
</evidence>
<reference evidence="8" key="2">
    <citation type="submission" date="2024-03" db="EMBL/GenBank/DDBJ databases">
        <authorList>
            <person name="Bromfield E.S.P."/>
            <person name="Cloutier S."/>
        </authorList>
    </citation>
    <scope>NUCLEOTIDE SEQUENCE</scope>
    <source>
        <strain evidence="8">5S5</strain>
    </source>
</reference>
<feature type="domain" description="ABC transmembrane type-1" evidence="7">
    <location>
        <begin position="56"/>
        <end position="359"/>
    </location>
</feature>
<proteinExistence type="predicted"/>
<organism evidence="8 9">
    <name type="scientific">Bradyrhizobium septentrionale</name>
    <dbReference type="NCBI Taxonomy" id="1404411"/>
    <lineage>
        <taxon>Bacteria</taxon>
        <taxon>Pseudomonadati</taxon>
        <taxon>Pseudomonadota</taxon>
        <taxon>Alphaproteobacteria</taxon>
        <taxon>Hyphomicrobiales</taxon>
        <taxon>Nitrobacteraceae</taxon>
        <taxon>Bradyrhizobium</taxon>
    </lineage>
</organism>
<feature type="transmembrane region" description="Helical" evidence="6">
    <location>
        <begin position="99"/>
        <end position="118"/>
    </location>
</feature>
<feature type="transmembrane region" description="Helical" evidence="6">
    <location>
        <begin position="300"/>
        <end position="318"/>
    </location>
</feature>
<keyword evidence="5 6" id="KW-0472">Membrane</keyword>
<feature type="transmembrane region" description="Helical" evidence="6">
    <location>
        <begin position="55"/>
        <end position="79"/>
    </location>
</feature>
<sequence>MCVRGIIPSGQQAPSLPRQARIENQTYISPDEGQLLKRFWQSASGFWRGRSAWRAWLLVVLLIATVLLQLWTLYGLNFWNRDFFNAIARNDAADLWTQALRFVPLAAASIFLAILSVWTRMTMQRTWREWLSNHLYNYWLENDHYTRLRFMPGEHQTPEFRIAEDARIATDLPIDLTIGLFSSFFTAITFISVLWSVGDSLVIGFSGLMVTIPGYLVISVVVYSILLSAGTLLIARHLVRVLEENKRSEAELRSIGTHLRESGEGTALEDGKKDGRQVVGGALKAVIAVWRIYCWQLMRLTLITHTSLLITPVIGLLLCTPKYLAGAMTLGEVVQAAAAFVIVQGAFNWFTDNYARLAEWASSANRVASLLLALDQVDRARVSLKVSEQ</sequence>
<feature type="transmembrane region" description="Helical" evidence="6">
    <location>
        <begin position="176"/>
        <end position="195"/>
    </location>
</feature>
<comment type="subcellular location">
    <subcellularLocation>
        <location evidence="1">Cell membrane</location>
        <topology evidence="1">Multi-pass membrane protein</topology>
    </subcellularLocation>
</comment>
<dbReference type="Proteomes" id="UP001432046">
    <property type="component" value="Chromosome"/>
</dbReference>
<dbReference type="RefSeq" id="WP_338834291.1">
    <property type="nucleotide sequence ID" value="NZ_CP147711.1"/>
</dbReference>
<evidence type="ECO:0000256" key="2">
    <source>
        <dbReference type="ARBA" id="ARBA00022448"/>
    </source>
</evidence>
<accession>A0ABZ2P3J3</accession>
<feature type="transmembrane region" description="Helical" evidence="6">
    <location>
        <begin position="215"/>
        <end position="239"/>
    </location>
</feature>
<protein>
    <submittedName>
        <fullName evidence="8">SbmA/BacA-like family transporter</fullName>
    </submittedName>
</protein>
<keyword evidence="4 6" id="KW-1133">Transmembrane helix</keyword>
<evidence type="ECO:0000256" key="3">
    <source>
        <dbReference type="ARBA" id="ARBA00022692"/>
    </source>
</evidence>
<dbReference type="EMBL" id="CP147711">
    <property type="protein sequence ID" value="WXC81811.1"/>
    <property type="molecule type" value="Genomic_DNA"/>
</dbReference>
<gene>
    <name evidence="8" type="ORF">WDK88_09520</name>
</gene>
<name>A0ABZ2P3J3_9BRAD</name>
<dbReference type="PANTHER" id="PTHR11384:SF59">
    <property type="entry name" value="LYSOSOMAL COBALAMIN TRANSPORTER ABCD4"/>
    <property type="match status" value="1"/>
</dbReference>
<keyword evidence="3 6" id="KW-0812">Transmembrane</keyword>
<dbReference type="InterPro" id="IPR050835">
    <property type="entry name" value="ABC_transporter_sub-D"/>
</dbReference>
<dbReference type="PROSITE" id="PS50929">
    <property type="entry name" value="ABC_TM1F"/>
    <property type="match status" value="1"/>
</dbReference>
<evidence type="ECO:0000256" key="5">
    <source>
        <dbReference type="ARBA" id="ARBA00023136"/>
    </source>
</evidence>
<dbReference type="SUPFAM" id="SSF90123">
    <property type="entry name" value="ABC transporter transmembrane region"/>
    <property type="match status" value="1"/>
</dbReference>
<dbReference type="Gene3D" id="1.20.1560.10">
    <property type="entry name" value="ABC transporter type 1, transmembrane domain"/>
    <property type="match status" value="1"/>
</dbReference>
<dbReference type="Pfam" id="PF06472">
    <property type="entry name" value="ABC_membrane_2"/>
    <property type="match status" value="1"/>
</dbReference>
<evidence type="ECO:0000256" key="1">
    <source>
        <dbReference type="ARBA" id="ARBA00004651"/>
    </source>
</evidence>
<feature type="transmembrane region" description="Helical" evidence="6">
    <location>
        <begin position="324"/>
        <end position="347"/>
    </location>
</feature>
<reference evidence="8" key="1">
    <citation type="journal article" date="2021" name="Int. J. Syst. Evol. Microbiol.">
        <title>Bradyrhizobium septentrionale sp. nov. (sv. septentrionale) and Bradyrhizobium quebecense sp. nov. (sv. septentrionale) associated with legumes native to Canada possess rearranged symbiosis genes and numerous insertion sequences.</title>
        <authorList>
            <person name="Bromfield E.S.P."/>
            <person name="Cloutier S."/>
        </authorList>
    </citation>
    <scope>NUCLEOTIDE SEQUENCE</scope>
    <source>
        <strain evidence="8">5S5</strain>
    </source>
</reference>
<dbReference type="InterPro" id="IPR011527">
    <property type="entry name" value="ABC1_TM_dom"/>
</dbReference>
<keyword evidence="2" id="KW-0813">Transport</keyword>
<evidence type="ECO:0000256" key="6">
    <source>
        <dbReference type="SAM" id="Phobius"/>
    </source>
</evidence>
<dbReference type="PANTHER" id="PTHR11384">
    <property type="entry name" value="ATP-BINDING CASSETTE, SUB-FAMILY D MEMBER"/>
    <property type="match status" value="1"/>
</dbReference>
<dbReference type="InterPro" id="IPR036640">
    <property type="entry name" value="ABC1_TM_sf"/>
</dbReference>